<proteinExistence type="predicted"/>
<dbReference type="SUPFAM" id="SSF53335">
    <property type="entry name" value="S-adenosyl-L-methionine-dependent methyltransferases"/>
    <property type="match status" value="1"/>
</dbReference>
<feature type="domain" description="Methyltransferase type 11" evidence="1">
    <location>
        <begin position="38"/>
        <end position="133"/>
    </location>
</feature>
<evidence type="ECO:0000259" key="1">
    <source>
        <dbReference type="Pfam" id="PF08241"/>
    </source>
</evidence>
<evidence type="ECO:0000313" key="3">
    <source>
        <dbReference type="Proteomes" id="UP001139311"/>
    </source>
</evidence>
<comment type="caution">
    <text evidence="2">The sequence shown here is derived from an EMBL/GenBank/DDBJ whole genome shotgun (WGS) entry which is preliminary data.</text>
</comment>
<reference evidence="2" key="1">
    <citation type="submission" date="2021-10" db="EMBL/GenBank/DDBJ databases">
        <title>Roseicella aerolatum sp. nov., isolated from aerosols of e-waste dismantling site.</title>
        <authorList>
            <person name="Qin T."/>
        </authorList>
    </citation>
    <scope>NUCLEOTIDE SEQUENCE</scope>
    <source>
        <strain evidence="2">GB24</strain>
    </source>
</reference>
<keyword evidence="2" id="KW-0489">Methyltransferase</keyword>
<organism evidence="2 3">
    <name type="scientific">Roseicella aerolata</name>
    <dbReference type="NCBI Taxonomy" id="2883479"/>
    <lineage>
        <taxon>Bacteria</taxon>
        <taxon>Pseudomonadati</taxon>
        <taxon>Pseudomonadota</taxon>
        <taxon>Alphaproteobacteria</taxon>
        <taxon>Acetobacterales</taxon>
        <taxon>Roseomonadaceae</taxon>
        <taxon>Roseicella</taxon>
    </lineage>
</organism>
<evidence type="ECO:0000313" key="2">
    <source>
        <dbReference type="EMBL" id="MCB4824863.1"/>
    </source>
</evidence>
<dbReference type="CDD" id="cd02440">
    <property type="entry name" value="AdoMet_MTases"/>
    <property type="match status" value="1"/>
</dbReference>
<dbReference type="PANTHER" id="PTHR45036">
    <property type="entry name" value="METHYLTRANSFERASE LIKE 7B"/>
    <property type="match status" value="1"/>
</dbReference>
<dbReference type="InterPro" id="IPR029063">
    <property type="entry name" value="SAM-dependent_MTases_sf"/>
</dbReference>
<gene>
    <name evidence="2" type="ORF">LHA35_24330</name>
</gene>
<dbReference type="InterPro" id="IPR052356">
    <property type="entry name" value="Thiol_S-MT"/>
</dbReference>
<dbReference type="InterPro" id="IPR013216">
    <property type="entry name" value="Methyltransf_11"/>
</dbReference>
<sequence length="204" mass="22598">MSIYDRLILPRLIALAMRHGELVPFRQRVGRAATGRVLELGIGSGLNLGFYGPDVTSVVGIDPSPALLRMAEDRSRGARFQVELVEAASERLPLDDRSVDTVVTTWTMCSVGDPIEALREARRALRPGGSLLFVEHGRAPDPGVRWWQDRLTPAWKRVAGGCHLNRPVDDLVRAAGFRLDNLRTGYLRGPRPLTFMYEGQARTG</sequence>
<keyword evidence="2" id="KW-0808">Transferase</keyword>
<dbReference type="GO" id="GO:0032259">
    <property type="term" value="P:methylation"/>
    <property type="evidence" value="ECO:0007669"/>
    <property type="project" value="UniProtKB-KW"/>
</dbReference>
<accession>A0A9X1IK50</accession>
<dbReference type="AlphaFoldDB" id="A0A9X1IK50"/>
<dbReference type="Proteomes" id="UP001139311">
    <property type="component" value="Unassembled WGS sequence"/>
</dbReference>
<dbReference type="GO" id="GO:0008757">
    <property type="term" value="F:S-adenosylmethionine-dependent methyltransferase activity"/>
    <property type="evidence" value="ECO:0007669"/>
    <property type="project" value="InterPro"/>
</dbReference>
<dbReference type="PANTHER" id="PTHR45036:SF1">
    <property type="entry name" value="METHYLTRANSFERASE LIKE 7A"/>
    <property type="match status" value="1"/>
</dbReference>
<keyword evidence="3" id="KW-1185">Reference proteome</keyword>
<dbReference type="Pfam" id="PF08241">
    <property type="entry name" value="Methyltransf_11"/>
    <property type="match status" value="1"/>
</dbReference>
<name>A0A9X1IK50_9PROT</name>
<protein>
    <submittedName>
        <fullName evidence="2">Class I SAM-dependent methyltransferase</fullName>
    </submittedName>
</protein>
<dbReference type="EMBL" id="JAJAQI010000055">
    <property type="protein sequence ID" value="MCB4824863.1"/>
    <property type="molecule type" value="Genomic_DNA"/>
</dbReference>
<dbReference type="RefSeq" id="WP_226613412.1">
    <property type="nucleotide sequence ID" value="NZ_JAJAQI010000055.1"/>
</dbReference>
<dbReference type="Gene3D" id="3.40.50.150">
    <property type="entry name" value="Vaccinia Virus protein VP39"/>
    <property type="match status" value="1"/>
</dbReference>